<dbReference type="AlphaFoldDB" id="A0A158A013"/>
<organism evidence="2 3">
    <name type="scientific">Caballeronia catudaia</name>
    <dbReference type="NCBI Taxonomy" id="1777136"/>
    <lineage>
        <taxon>Bacteria</taxon>
        <taxon>Pseudomonadati</taxon>
        <taxon>Pseudomonadota</taxon>
        <taxon>Betaproteobacteria</taxon>
        <taxon>Burkholderiales</taxon>
        <taxon>Burkholderiaceae</taxon>
        <taxon>Caballeronia</taxon>
    </lineage>
</organism>
<dbReference type="Gene3D" id="3.60.15.10">
    <property type="entry name" value="Ribonuclease Z/Hydroxyacylglutathione hydrolase-like"/>
    <property type="match status" value="1"/>
</dbReference>
<dbReference type="PANTHER" id="PTHR43546">
    <property type="entry name" value="UPF0173 METAL-DEPENDENT HYDROLASE MJ1163-RELATED"/>
    <property type="match status" value="1"/>
</dbReference>
<evidence type="ECO:0000313" key="3">
    <source>
        <dbReference type="Proteomes" id="UP000054870"/>
    </source>
</evidence>
<dbReference type="Pfam" id="PF18456">
    <property type="entry name" value="CmlA_N"/>
    <property type="match status" value="1"/>
</dbReference>
<feature type="domain" description="Diiron non-heme beta-hydroxylase N-terminal" evidence="1">
    <location>
        <begin position="6"/>
        <end position="235"/>
    </location>
</feature>
<protein>
    <submittedName>
        <fullName evidence="2">Beta-lactamase domain-containing protein</fullName>
    </submittedName>
</protein>
<dbReference type="InterPro" id="IPR050114">
    <property type="entry name" value="UPF0173_UPF0282_UlaG_hydrolase"/>
</dbReference>
<dbReference type="EMBL" id="FCOF02000005">
    <property type="protein sequence ID" value="SAK51131.1"/>
    <property type="molecule type" value="Genomic_DNA"/>
</dbReference>
<dbReference type="PANTHER" id="PTHR43546:SF3">
    <property type="entry name" value="UPF0173 METAL-DEPENDENT HYDROLASE MJ1163"/>
    <property type="match status" value="1"/>
</dbReference>
<keyword evidence="3" id="KW-1185">Reference proteome</keyword>
<dbReference type="InterPro" id="IPR041141">
    <property type="entry name" value="CmlA_N"/>
</dbReference>
<name>A0A158A013_9BURK</name>
<proteinExistence type="predicted"/>
<dbReference type="Pfam" id="PF13483">
    <property type="entry name" value="Lactamase_B_3"/>
    <property type="match status" value="1"/>
</dbReference>
<dbReference type="RefSeq" id="WP_235012015.1">
    <property type="nucleotide sequence ID" value="NZ_FCOF02000005.1"/>
</dbReference>
<sequence>MSRLRYLKPSVQMEPLVARWYAWPHLISPAPCALNIVRRHVPIMESYVLEPAVHADAVSDPNLLGGPFLDYDGARTDEVHELLETTRIRCARQIELASAIEALNALLDRHGGGGSLEPLYARVSGALKGLVELVYDGHHRASVRYLEALMYRAECYDESLQSLAFSPTDHDARKFVLSTPRLDDSRTLFAQAPFRSKLIDKLFSMRTAAADVDEVLSLFGDTGSADAIIGKLFTDHAPRRAARHSGKSVRVRYFGHACVLIETESLSVLVDPVVSYDYPSALLRYTYLDLPEFIDYVLITHNHQDHVMLETLLQLRHRVGTILVPNTSPGTLQDPSLSLMLRTIGFADVRSVDMLEELTLQGGSILPLPFLGEHSDLRIDSKTAYLVTLNGKKILLGADSRNIEPMIYQRLAPLVGAVDALFIGMECDGAPLSWLYGPLMALPLERAKDEERTLSGSDAAMVSRMIHFLRPGRLYVYAMGQEPWLNHVMSIRYSPHSPPIVESGKLIEQCRANGIPAERLYGSAEFFLS</sequence>
<evidence type="ECO:0000313" key="2">
    <source>
        <dbReference type="EMBL" id="SAK51131.1"/>
    </source>
</evidence>
<gene>
    <name evidence="2" type="ORF">AWB75_01512</name>
</gene>
<comment type="caution">
    <text evidence="2">The sequence shown here is derived from an EMBL/GenBank/DDBJ whole genome shotgun (WGS) entry which is preliminary data.</text>
</comment>
<evidence type="ECO:0000259" key="1">
    <source>
        <dbReference type="Pfam" id="PF18456"/>
    </source>
</evidence>
<accession>A0A158A013</accession>
<dbReference type="InterPro" id="IPR036866">
    <property type="entry name" value="RibonucZ/Hydroxyglut_hydro"/>
</dbReference>
<dbReference type="Proteomes" id="UP000054870">
    <property type="component" value="Unassembled WGS sequence"/>
</dbReference>
<dbReference type="SUPFAM" id="SSF56281">
    <property type="entry name" value="Metallo-hydrolase/oxidoreductase"/>
    <property type="match status" value="1"/>
</dbReference>
<reference evidence="2" key="1">
    <citation type="submission" date="2016-01" db="EMBL/GenBank/DDBJ databases">
        <authorList>
            <person name="Peeters C."/>
        </authorList>
    </citation>
    <scope>NUCLEOTIDE SEQUENCE [LARGE SCALE GENOMIC DNA]</scope>
    <source>
        <strain evidence="2">LMG 29318</strain>
    </source>
</reference>